<name>A0A9N9IKF9_9GLOM</name>
<comment type="caution">
    <text evidence="3">The sequence shown here is derived from an EMBL/GenBank/DDBJ whole genome shotgun (WGS) entry which is preliminary data.</text>
</comment>
<keyword evidence="2" id="KW-1133">Transmembrane helix</keyword>
<dbReference type="EMBL" id="CAJVPZ010031130">
    <property type="protein sequence ID" value="CAG8738497.1"/>
    <property type="molecule type" value="Genomic_DNA"/>
</dbReference>
<evidence type="ECO:0000256" key="1">
    <source>
        <dbReference type="SAM" id="Coils"/>
    </source>
</evidence>
<evidence type="ECO:0000313" key="3">
    <source>
        <dbReference type="EMBL" id="CAG8738497.1"/>
    </source>
</evidence>
<evidence type="ECO:0000313" key="4">
    <source>
        <dbReference type="Proteomes" id="UP000789396"/>
    </source>
</evidence>
<keyword evidence="1" id="KW-0175">Coiled coil</keyword>
<feature type="non-terminal residue" evidence="3">
    <location>
        <position position="1"/>
    </location>
</feature>
<keyword evidence="4" id="KW-1185">Reference proteome</keyword>
<dbReference type="AlphaFoldDB" id="A0A9N9IKF9"/>
<keyword evidence="2" id="KW-0472">Membrane</keyword>
<proteinExistence type="predicted"/>
<reference evidence="3" key="1">
    <citation type="submission" date="2021-06" db="EMBL/GenBank/DDBJ databases">
        <authorList>
            <person name="Kallberg Y."/>
            <person name="Tangrot J."/>
            <person name="Rosling A."/>
        </authorList>
    </citation>
    <scope>NUCLEOTIDE SEQUENCE</scope>
    <source>
        <strain evidence="3">IN212</strain>
    </source>
</reference>
<accession>A0A9N9IKF9</accession>
<evidence type="ECO:0000256" key="2">
    <source>
        <dbReference type="SAM" id="Phobius"/>
    </source>
</evidence>
<organism evidence="3 4">
    <name type="scientific">Racocetra fulgida</name>
    <dbReference type="NCBI Taxonomy" id="60492"/>
    <lineage>
        <taxon>Eukaryota</taxon>
        <taxon>Fungi</taxon>
        <taxon>Fungi incertae sedis</taxon>
        <taxon>Mucoromycota</taxon>
        <taxon>Glomeromycotina</taxon>
        <taxon>Glomeromycetes</taxon>
        <taxon>Diversisporales</taxon>
        <taxon>Gigasporaceae</taxon>
        <taxon>Racocetra</taxon>
    </lineage>
</organism>
<feature type="non-terminal residue" evidence="3">
    <location>
        <position position="101"/>
    </location>
</feature>
<dbReference type="Proteomes" id="UP000789396">
    <property type="component" value="Unassembled WGS sequence"/>
</dbReference>
<feature type="coiled-coil region" evidence="1">
    <location>
        <begin position="36"/>
        <end position="93"/>
    </location>
</feature>
<protein>
    <submittedName>
        <fullName evidence="3">17064_t:CDS:1</fullName>
    </submittedName>
</protein>
<keyword evidence="2" id="KW-0812">Transmembrane</keyword>
<sequence>MNGLVVYFLLIAVLVLLVVIFVYLAFYLPQSKSQEISSLEEKIQLRLDNLVNHQKESGQQQEKLLQLRWEQLEKELKANKEGLTQQQKEQENLLKTHLESL</sequence>
<feature type="transmembrane region" description="Helical" evidence="2">
    <location>
        <begin position="6"/>
        <end position="28"/>
    </location>
</feature>
<gene>
    <name evidence="3" type="ORF">RFULGI_LOCUS12671</name>
</gene>